<comment type="cofactor">
    <cofactor evidence="2">
        <name>Zn(2+)</name>
        <dbReference type="ChEBI" id="CHEBI:29105"/>
    </cofactor>
</comment>
<evidence type="ECO:0000256" key="6">
    <source>
        <dbReference type="ARBA" id="ARBA00022833"/>
    </source>
</evidence>
<organism evidence="15 16">
    <name type="scientific">Lophium mytilinum</name>
    <dbReference type="NCBI Taxonomy" id="390894"/>
    <lineage>
        <taxon>Eukaryota</taxon>
        <taxon>Fungi</taxon>
        <taxon>Dikarya</taxon>
        <taxon>Ascomycota</taxon>
        <taxon>Pezizomycotina</taxon>
        <taxon>Dothideomycetes</taxon>
        <taxon>Pleosporomycetidae</taxon>
        <taxon>Mytilinidiales</taxon>
        <taxon>Mytilinidiaceae</taxon>
        <taxon>Lophium</taxon>
    </lineage>
</organism>
<dbReference type="InterPro" id="IPR042208">
    <property type="entry name" value="D-ser_dehydrat-like_sf"/>
</dbReference>
<dbReference type="OrthoDB" id="20198at2759"/>
<sequence>MESSALLHYPLPSDAGLKNQYVGRKISEVAAPAAIIDRAVAKRNCEAMLEVAKRLNVGFRAHIKTHKTTELSRLQVGNTGPASIIVSTVMELEQLLPLLRILQVEGRDCSVLYGMPLPPSNVQRLMSLAKKLKSLTINVLIDHPDQVEHFSQTSFKEPDTRIGAFIKVDTGYHRSGVAPESATLKTIVDGIMTADCLVLSGFYSHLGHSYGGNSAAEAIQGLIHEIRSTKEAVDLACEGLKVQNRLTISVGATPTATAVQNILMKSDPAADEARKVIEQVAATCHLELHAGVYPLLDLQQLATHARPTEVPGDLGESSNAVAPLSVENIGLRMLVEVASLYDDRGTPEALIGAGTLALGREPCKSYPGWGIVTPWEDSTAADDDRQLFFQEASPVYDEIGRTGWIVGRISQEHGILVWQGDQQNKRKLRVGEKLLVWPNHACVAGAGSGWYLVVDSDEQDPDRIVDVWVRWRGW</sequence>
<dbReference type="FunFam" id="3.20.20.10:FF:000016">
    <property type="entry name" value="D-serine dehydratase"/>
    <property type="match status" value="1"/>
</dbReference>
<evidence type="ECO:0000256" key="8">
    <source>
        <dbReference type="ARBA" id="ARBA00023239"/>
    </source>
</evidence>
<dbReference type="AlphaFoldDB" id="A0A6A6RAN7"/>
<dbReference type="Gene3D" id="2.40.37.20">
    <property type="entry name" value="D-serine dehydratase-like domain"/>
    <property type="match status" value="1"/>
</dbReference>
<evidence type="ECO:0000256" key="2">
    <source>
        <dbReference type="ARBA" id="ARBA00001947"/>
    </source>
</evidence>
<dbReference type="EMBL" id="MU004182">
    <property type="protein sequence ID" value="KAF2501416.1"/>
    <property type="molecule type" value="Genomic_DNA"/>
</dbReference>
<dbReference type="GO" id="GO:0008721">
    <property type="term" value="F:D-serine ammonia-lyase activity"/>
    <property type="evidence" value="ECO:0007669"/>
    <property type="project" value="UniProtKB-EC"/>
</dbReference>
<proteinExistence type="inferred from homology"/>
<name>A0A6A6RAN7_9PEZI</name>
<reference evidence="15" key="1">
    <citation type="journal article" date="2020" name="Stud. Mycol.">
        <title>101 Dothideomycetes genomes: a test case for predicting lifestyles and emergence of pathogens.</title>
        <authorList>
            <person name="Haridas S."/>
            <person name="Albert R."/>
            <person name="Binder M."/>
            <person name="Bloem J."/>
            <person name="Labutti K."/>
            <person name="Salamov A."/>
            <person name="Andreopoulos B."/>
            <person name="Baker S."/>
            <person name="Barry K."/>
            <person name="Bills G."/>
            <person name="Bluhm B."/>
            <person name="Cannon C."/>
            <person name="Castanera R."/>
            <person name="Culley D."/>
            <person name="Daum C."/>
            <person name="Ezra D."/>
            <person name="Gonzalez J."/>
            <person name="Henrissat B."/>
            <person name="Kuo A."/>
            <person name="Liang C."/>
            <person name="Lipzen A."/>
            <person name="Lutzoni F."/>
            <person name="Magnuson J."/>
            <person name="Mondo S."/>
            <person name="Nolan M."/>
            <person name="Ohm R."/>
            <person name="Pangilinan J."/>
            <person name="Park H.-J."/>
            <person name="Ramirez L."/>
            <person name="Alfaro M."/>
            <person name="Sun H."/>
            <person name="Tritt A."/>
            <person name="Yoshinaga Y."/>
            <person name="Zwiers L.-H."/>
            <person name="Turgeon B."/>
            <person name="Goodwin S."/>
            <person name="Spatafora J."/>
            <person name="Crous P."/>
            <person name="Grigoriev I."/>
        </authorList>
    </citation>
    <scope>NUCLEOTIDE SEQUENCE</scope>
    <source>
        <strain evidence="15">CBS 269.34</strain>
    </source>
</reference>
<dbReference type="SMART" id="SM01119">
    <property type="entry name" value="D-ser_dehydrat"/>
    <property type="match status" value="1"/>
</dbReference>
<dbReference type="Gene3D" id="3.20.20.10">
    <property type="entry name" value="Alanine racemase"/>
    <property type="match status" value="1"/>
</dbReference>
<evidence type="ECO:0000256" key="7">
    <source>
        <dbReference type="ARBA" id="ARBA00022898"/>
    </source>
</evidence>
<comment type="function">
    <text evidence="10">Catalyzes the conversion of D-serine to pyruvate and ammonia. May play a role in D-serine detoxification.</text>
</comment>
<evidence type="ECO:0000256" key="11">
    <source>
        <dbReference type="ARBA" id="ARBA00066349"/>
    </source>
</evidence>
<keyword evidence="8" id="KW-0456">Lyase</keyword>
<keyword evidence="6" id="KW-0862">Zinc</keyword>
<evidence type="ECO:0000256" key="4">
    <source>
        <dbReference type="ARBA" id="ARBA00022575"/>
    </source>
</evidence>
<evidence type="ECO:0000256" key="3">
    <source>
        <dbReference type="ARBA" id="ARBA00005323"/>
    </source>
</evidence>
<dbReference type="InterPro" id="IPR026956">
    <property type="entry name" value="D-ser_dehydrat-like_dom"/>
</dbReference>
<accession>A0A6A6RAN7</accession>
<dbReference type="EC" id="4.3.1.18" evidence="11"/>
<gene>
    <name evidence="15" type="ORF">BU16DRAFT_522385</name>
</gene>
<comment type="catalytic activity">
    <reaction evidence="9">
        <text>D-serine = pyruvate + NH4(+)</text>
        <dbReference type="Rhea" id="RHEA:13977"/>
        <dbReference type="ChEBI" id="CHEBI:15361"/>
        <dbReference type="ChEBI" id="CHEBI:28938"/>
        <dbReference type="ChEBI" id="CHEBI:35247"/>
        <dbReference type="EC" id="4.3.1.18"/>
    </reaction>
    <physiologicalReaction direction="left-to-right" evidence="9">
        <dbReference type="Rhea" id="RHEA:13978"/>
    </physiologicalReaction>
</comment>
<evidence type="ECO:0000313" key="16">
    <source>
        <dbReference type="Proteomes" id="UP000799750"/>
    </source>
</evidence>
<dbReference type="GO" id="GO:0036088">
    <property type="term" value="P:D-serine catabolic process"/>
    <property type="evidence" value="ECO:0007669"/>
    <property type="project" value="TreeGrafter"/>
</dbReference>
<keyword evidence="7" id="KW-0663">Pyridoxal phosphate</keyword>
<dbReference type="Pfam" id="PF01168">
    <property type="entry name" value="Ala_racemase_N"/>
    <property type="match status" value="1"/>
</dbReference>
<dbReference type="GO" id="GO:0046872">
    <property type="term" value="F:metal ion binding"/>
    <property type="evidence" value="ECO:0007669"/>
    <property type="project" value="UniProtKB-KW"/>
</dbReference>
<dbReference type="PANTHER" id="PTHR28004:SF2">
    <property type="entry name" value="D-SERINE DEHYDRATASE"/>
    <property type="match status" value="1"/>
</dbReference>
<dbReference type="PANTHER" id="PTHR28004">
    <property type="entry name" value="ZGC:162816-RELATED"/>
    <property type="match status" value="1"/>
</dbReference>
<keyword evidence="5" id="KW-0479">Metal-binding</keyword>
<evidence type="ECO:0000256" key="9">
    <source>
        <dbReference type="ARBA" id="ARBA00051198"/>
    </source>
</evidence>
<evidence type="ECO:0000256" key="12">
    <source>
        <dbReference type="ARBA" id="ARBA00069616"/>
    </source>
</evidence>
<dbReference type="InterPro" id="IPR051466">
    <property type="entry name" value="D-amino_acid_metab_enzyme"/>
</dbReference>
<evidence type="ECO:0000256" key="10">
    <source>
        <dbReference type="ARBA" id="ARBA00055764"/>
    </source>
</evidence>
<evidence type="ECO:0000256" key="13">
    <source>
        <dbReference type="ARBA" id="ARBA00075219"/>
    </source>
</evidence>
<dbReference type="InterPro" id="IPR001608">
    <property type="entry name" value="Ala_racemase_N"/>
</dbReference>
<comment type="similarity">
    <text evidence="3">Belongs to the DSD1 family.</text>
</comment>
<comment type="cofactor">
    <cofactor evidence="1">
        <name>pyridoxal 5'-phosphate</name>
        <dbReference type="ChEBI" id="CHEBI:597326"/>
    </cofactor>
</comment>
<dbReference type="InterPro" id="IPR029066">
    <property type="entry name" value="PLP-binding_barrel"/>
</dbReference>
<evidence type="ECO:0000256" key="1">
    <source>
        <dbReference type="ARBA" id="ARBA00001933"/>
    </source>
</evidence>
<dbReference type="Pfam" id="PF14031">
    <property type="entry name" value="D-ser_dehydrat"/>
    <property type="match status" value="1"/>
</dbReference>
<evidence type="ECO:0000256" key="5">
    <source>
        <dbReference type="ARBA" id="ARBA00022723"/>
    </source>
</evidence>
<evidence type="ECO:0000313" key="15">
    <source>
        <dbReference type="EMBL" id="KAF2501416.1"/>
    </source>
</evidence>
<feature type="domain" description="D-serine dehydratase-like" evidence="14">
    <location>
        <begin position="330"/>
        <end position="455"/>
    </location>
</feature>
<keyword evidence="16" id="KW-1185">Reference proteome</keyword>
<evidence type="ECO:0000259" key="14">
    <source>
        <dbReference type="SMART" id="SM01119"/>
    </source>
</evidence>
<protein>
    <recommendedName>
        <fullName evidence="12">D-serine dehydratase</fullName>
        <ecNumber evidence="11">4.3.1.18</ecNumber>
    </recommendedName>
    <alternativeName>
        <fullName evidence="13">D-serine deaminase</fullName>
    </alternativeName>
</protein>
<dbReference type="SUPFAM" id="SSF51419">
    <property type="entry name" value="PLP-binding barrel"/>
    <property type="match status" value="1"/>
</dbReference>
<dbReference type="Proteomes" id="UP000799750">
    <property type="component" value="Unassembled WGS sequence"/>
</dbReference>
<dbReference type="GO" id="GO:0009636">
    <property type="term" value="P:response to toxic substance"/>
    <property type="evidence" value="ECO:0007669"/>
    <property type="project" value="UniProtKB-KW"/>
</dbReference>
<keyword evidence="4" id="KW-0216">Detoxification</keyword>